<name>A0A2P2N2H3_RHIMU</name>
<protein>
    <submittedName>
        <fullName evidence="1">Uncharacterized protein</fullName>
    </submittedName>
</protein>
<dbReference type="EMBL" id="GGEC01056174">
    <property type="protein sequence ID" value="MBX36658.1"/>
    <property type="molecule type" value="Transcribed_RNA"/>
</dbReference>
<sequence length="32" mass="3518">MNGIFMCEPRIDAGGKLRNFLCGLGFGLNFII</sequence>
<reference evidence="1" key="1">
    <citation type="submission" date="2018-02" db="EMBL/GenBank/DDBJ databases">
        <title>Rhizophora mucronata_Transcriptome.</title>
        <authorList>
            <person name="Meera S.P."/>
            <person name="Sreeshan A."/>
            <person name="Augustine A."/>
        </authorList>
    </citation>
    <scope>NUCLEOTIDE SEQUENCE</scope>
    <source>
        <tissue evidence="1">Leaf</tissue>
    </source>
</reference>
<dbReference type="AlphaFoldDB" id="A0A2P2N2H3"/>
<evidence type="ECO:0000313" key="1">
    <source>
        <dbReference type="EMBL" id="MBX36658.1"/>
    </source>
</evidence>
<proteinExistence type="predicted"/>
<accession>A0A2P2N2H3</accession>
<organism evidence="1">
    <name type="scientific">Rhizophora mucronata</name>
    <name type="common">Asiatic mangrove</name>
    <dbReference type="NCBI Taxonomy" id="61149"/>
    <lineage>
        <taxon>Eukaryota</taxon>
        <taxon>Viridiplantae</taxon>
        <taxon>Streptophyta</taxon>
        <taxon>Embryophyta</taxon>
        <taxon>Tracheophyta</taxon>
        <taxon>Spermatophyta</taxon>
        <taxon>Magnoliopsida</taxon>
        <taxon>eudicotyledons</taxon>
        <taxon>Gunneridae</taxon>
        <taxon>Pentapetalae</taxon>
        <taxon>rosids</taxon>
        <taxon>fabids</taxon>
        <taxon>Malpighiales</taxon>
        <taxon>Rhizophoraceae</taxon>
        <taxon>Rhizophora</taxon>
    </lineage>
</organism>